<comment type="caution">
    <text evidence="2">The sequence shown here is derived from an EMBL/GenBank/DDBJ whole genome shotgun (WGS) entry which is preliminary data.</text>
</comment>
<evidence type="ECO:0000256" key="1">
    <source>
        <dbReference type="SAM" id="MobiDB-lite"/>
    </source>
</evidence>
<sequence length="406" mass="44464">MSSPTPPSIDVTQAQRIIDHHFGGTDDHSTIVKLVELENQGYSHTPDLKTYVADLQKPGSSSPPSSSCFITISHPTLTPPHASIIDVIYPRPSLPLIAHLLSLIRTHTSIPIRESTLDTSLSTIPFHYLLSPLSPFPSHTLISLPLARASGLLSPQAQLSIELLLGQFLGQLHSGVQNDWYGLPIFGPGEGGGDERYSWQETFTGLMDRVLTELEVREHEYELGITYSDVHRYLSRAIASFLFDDVEVPSLVWLTGSEHDIYITLPSPSPSSSSHPSLPPASSPTPGTIAAILPNITHALWGDPLLESLMMGPALGEGPSRAFMEGYAGGGGGPVLVFARQKTKRMWYTLFLAGVVLLRYGPGNQNEDGEGEGEEEEEEEWIGEKRRWARDVIGQCVERLRDAPCY</sequence>
<evidence type="ECO:0000313" key="2">
    <source>
        <dbReference type="EMBL" id="RDB26805.1"/>
    </source>
</evidence>
<dbReference type="OrthoDB" id="5210591at2759"/>
<dbReference type="InParanoid" id="A0A369K2F4"/>
<name>A0A369K2F4_HYPMA</name>
<evidence type="ECO:0008006" key="4">
    <source>
        <dbReference type="Google" id="ProtNLM"/>
    </source>
</evidence>
<dbReference type="AlphaFoldDB" id="A0A369K2F4"/>
<dbReference type="Proteomes" id="UP000076154">
    <property type="component" value="Unassembled WGS sequence"/>
</dbReference>
<evidence type="ECO:0000313" key="3">
    <source>
        <dbReference type="Proteomes" id="UP000076154"/>
    </source>
</evidence>
<protein>
    <recommendedName>
        <fullName evidence="4">Aminoglycoside phosphotransferase domain-containing protein</fullName>
    </recommendedName>
</protein>
<feature type="region of interest" description="Disordered" evidence="1">
    <location>
        <begin position="265"/>
        <end position="286"/>
    </location>
</feature>
<accession>A0A369K2F4</accession>
<keyword evidence="3" id="KW-1185">Reference proteome</keyword>
<dbReference type="EMBL" id="LUEZ02000023">
    <property type="protein sequence ID" value="RDB26805.1"/>
    <property type="molecule type" value="Genomic_DNA"/>
</dbReference>
<gene>
    <name evidence="2" type="ORF">Hypma_005406</name>
</gene>
<organism evidence="2 3">
    <name type="scientific">Hypsizygus marmoreus</name>
    <name type="common">White beech mushroom</name>
    <name type="synonym">Agaricus marmoreus</name>
    <dbReference type="NCBI Taxonomy" id="39966"/>
    <lineage>
        <taxon>Eukaryota</taxon>
        <taxon>Fungi</taxon>
        <taxon>Dikarya</taxon>
        <taxon>Basidiomycota</taxon>
        <taxon>Agaricomycotina</taxon>
        <taxon>Agaricomycetes</taxon>
        <taxon>Agaricomycetidae</taxon>
        <taxon>Agaricales</taxon>
        <taxon>Tricholomatineae</taxon>
        <taxon>Lyophyllaceae</taxon>
        <taxon>Hypsizygus</taxon>
    </lineage>
</organism>
<proteinExistence type="predicted"/>
<reference evidence="2" key="1">
    <citation type="submission" date="2018-04" db="EMBL/GenBank/DDBJ databases">
        <title>Whole genome sequencing of Hypsizygus marmoreus.</title>
        <authorList>
            <person name="Choi I.-G."/>
            <person name="Min B."/>
            <person name="Kim J.-G."/>
            <person name="Kim S."/>
            <person name="Oh Y.-L."/>
            <person name="Kong W.-S."/>
            <person name="Park H."/>
            <person name="Jeong J."/>
            <person name="Song E.-S."/>
        </authorList>
    </citation>
    <scope>NUCLEOTIDE SEQUENCE [LARGE SCALE GENOMIC DNA]</scope>
    <source>
        <strain evidence="2">51987-8</strain>
    </source>
</reference>